<name>W2C245_9BACT</name>
<dbReference type="Pfam" id="PF00216">
    <property type="entry name" value="Bac_DNA_binding"/>
    <property type="match status" value="1"/>
</dbReference>
<proteinExistence type="inferred from homology"/>
<evidence type="ECO:0000256" key="3">
    <source>
        <dbReference type="ARBA" id="ARBA00023125"/>
    </source>
</evidence>
<sequence length="90" mass="9625">MNKTEFIDAVSAKAGLSKADGKKAVDAMVETILSEMEKGEKISILGFGSFTVVEKSARKGVNPRTKEVIEIPARKVIKFKPGAELVSSVS</sequence>
<organism evidence="5 6">
    <name type="scientific">Tannerella sp. oral taxon BU063 isolate Cell 2</name>
    <dbReference type="NCBI Taxonomy" id="1411148"/>
    <lineage>
        <taxon>Bacteria</taxon>
        <taxon>Pseudomonadati</taxon>
        <taxon>Bacteroidota</taxon>
        <taxon>Bacteroidia</taxon>
        <taxon>Bacteroidales</taxon>
        <taxon>Tannerellaceae</taxon>
        <taxon>Tannerella</taxon>
    </lineage>
</organism>
<keyword evidence="2" id="KW-0226">DNA condensation</keyword>
<keyword evidence="3 5" id="KW-0238">DNA-binding</keyword>
<reference evidence="5 6" key="1">
    <citation type="submission" date="2013-11" db="EMBL/GenBank/DDBJ databases">
        <title>Single cell genomics of uncultured Tannerella BU063 (oral taxon 286).</title>
        <authorList>
            <person name="Beall C.J."/>
            <person name="Campbell A.G."/>
            <person name="Griffen A.L."/>
            <person name="Podar M."/>
            <person name="Leys E.J."/>
        </authorList>
    </citation>
    <scope>NUCLEOTIDE SEQUENCE [LARGE SCALE GENOMIC DNA]</scope>
    <source>
        <strain evidence="5">Cell 2</strain>
    </source>
</reference>
<dbReference type="InterPro" id="IPR010992">
    <property type="entry name" value="IHF-like_DNA-bd_dom_sf"/>
</dbReference>
<dbReference type="PATRIC" id="fig|1411148.3.peg.1890"/>
<dbReference type="EMBL" id="AYUF01000491">
    <property type="protein sequence ID" value="ETK01103.1"/>
    <property type="molecule type" value="Genomic_DNA"/>
</dbReference>
<gene>
    <name evidence="5" type="ORF">N425_11540</name>
</gene>
<dbReference type="InterPro" id="IPR000119">
    <property type="entry name" value="Hist_DNA-bd"/>
</dbReference>
<dbReference type="PRINTS" id="PR01727">
    <property type="entry name" value="DNABINDINGHU"/>
</dbReference>
<protein>
    <submittedName>
        <fullName evidence="5">DNA-binding protein</fullName>
    </submittedName>
</protein>
<comment type="caution">
    <text evidence="5">The sequence shown here is derived from an EMBL/GenBank/DDBJ whole genome shotgun (WGS) entry which is preliminary data.</text>
</comment>
<dbReference type="AlphaFoldDB" id="W2C245"/>
<dbReference type="SMART" id="SM00411">
    <property type="entry name" value="BHL"/>
    <property type="match status" value="1"/>
</dbReference>
<evidence type="ECO:0000256" key="4">
    <source>
        <dbReference type="RuleBase" id="RU003939"/>
    </source>
</evidence>
<dbReference type="Gene3D" id="4.10.520.10">
    <property type="entry name" value="IHF-like DNA-binding proteins"/>
    <property type="match status" value="1"/>
</dbReference>
<evidence type="ECO:0000256" key="2">
    <source>
        <dbReference type="ARBA" id="ARBA00023067"/>
    </source>
</evidence>
<dbReference type="SUPFAM" id="SSF47729">
    <property type="entry name" value="IHF-like DNA-binding proteins"/>
    <property type="match status" value="1"/>
</dbReference>
<evidence type="ECO:0000313" key="5">
    <source>
        <dbReference type="EMBL" id="ETK01103.1"/>
    </source>
</evidence>
<accession>W2C245</accession>
<dbReference type="GO" id="GO:0030527">
    <property type="term" value="F:structural constituent of chromatin"/>
    <property type="evidence" value="ECO:0007669"/>
    <property type="project" value="InterPro"/>
</dbReference>
<comment type="similarity">
    <text evidence="1 4">Belongs to the bacterial histone-like protein family.</text>
</comment>
<dbReference type="GO" id="GO:0030261">
    <property type="term" value="P:chromosome condensation"/>
    <property type="evidence" value="ECO:0007669"/>
    <property type="project" value="UniProtKB-KW"/>
</dbReference>
<dbReference type="PROSITE" id="PS00045">
    <property type="entry name" value="HISTONE_LIKE"/>
    <property type="match status" value="1"/>
</dbReference>
<dbReference type="GO" id="GO:0003677">
    <property type="term" value="F:DNA binding"/>
    <property type="evidence" value="ECO:0007669"/>
    <property type="project" value="UniProtKB-KW"/>
</dbReference>
<dbReference type="CDD" id="cd13831">
    <property type="entry name" value="HU"/>
    <property type="match status" value="1"/>
</dbReference>
<dbReference type="InterPro" id="IPR020816">
    <property type="entry name" value="Histone-like_DNA-bd_CS"/>
</dbReference>
<dbReference type="PANTHER" id="PTHR33175">
    <property type="entry name" value="DNA-BINDING PROTEIN HU"/>
    <property type="match status" value="1"/>
</dbReference>
<dbReference type="Proteomes" id="UP000018837">
    <property type="component" value="Unassembled WGS sequence"/>
</dbReference>
<evidence type="ECO:0000256" key="1">
    <source>
        <dbReference type="ARBA" id="ARBA00010529"/>
    </source>
</evidence>
<dbReference type="PANTHER" id="PTHR33175:SF3">
    <property type="entry name" value="DNA-BINDING PROTEIN HU-BETA"/>
    <property type="match status" value="1"/>
</dbReference>
<dbReference type="GO" id="GO:0005829">
    <property type="term" value="C:cytosol"/>
    <property type="evidence" value="ECO:0007669"/>
    <property type="project" value="TreeGrafter"/>
</dbReference>
<evidence type="ECO:0000313" key="6">
    <source>
        <dbReference type="Proteomes" id="UP000018837"/>
    </source>
</evidence>